<evidence type="ECO:0000259" key="4">
    <source>
        <dbReference type="PROSITE" id="PS01124"/>
    </source>
</evidence>
<dbReference type="PANTHER" id="PTHR46796:SF15">
    <property type="entry name" value="BLL1074 PROTEIN"/>
    <property type="match status" value="1"/>
</dbReference>
<dbReference type="PROSITE" id="PS01124">
    <property type="entry name" value="HTH_ARAC_FAMILY_2"/>
    <property type="match status" value="1"/>
</dbReference>
<keyword evidence="1" id="KW-0805">Transcription regulation</keyword>
<dbReference type="SMART" id="SM00342">
    <property type="entry name" value="HTH_ARAC"/>
    <property type="match status" value="1"/>
</dbReference>
<dbReference type="InterPro" id="IPR018060">
    <property type="entry name" value="HTH_AraC"/>
</dbReference>
<dbReference type="InterPro" id="IPR046532">
    <property type="entry name" value="DUF6597"/>
</dbReference>
<dbReference type="Pfam" id="PF20240">
    <property type="entry name" value="DUF6597"/>
    <property type="match status" value="1"/>
</dbReference>
<evidence type="ECO:0000256" key="1">
    <source>
        <dbReference type="ARBA" id="ARBA00023015"/>
    </source>
</evidence>
<evidence type="ECO:0000256" key="2">
    <source>
        <dbReference type="ARBA" id="ARBA00023125"/>
    </source>
</evidence>
<accession>A0ABU4D753</accession>
<dbReference type="PANTHER" id="PTHR46796">
    <property type="entry name" value="HTH-TYPE TRANSCRIPTIONAL ACTIVATOR RHAS-RELATED"/>
    <property type="match status" value="1"/>
</dbReference>
<feature type="domain" description="HTH araC/xylS-type" evidence="4">
    <location>
        <begin position="151"/>
        <end position="249"/>
    </location>
</feature>
<dbReference type="Proteomes" id="UP001186104">
    <property type="component" value="Unassembled WGS sequence"/>
</dbReference>
<evidence type="ECO:0000313" key="5">
    <source>
        <dbReference type="EMBL" id="MDV6305563.1"/>
    </source>
</evidence>
<proteinExistence type="predicted"/>
<dbReference type="Pfam" id="PF12833">
    <property type="entry name" value="HTH_18"/>
    <property type="match status" value="1"/>
</dbReference>
<dbReference type="InterPro" id="IPR050204">
    <property type="entry name" value="AraC_XylS_family_regulators"/>
</dbReference>
<keyword evidence="6" id="KW-1185">Reference proteome</keyword>
<reference evidence="5 6" key="1">
    <citation type="submission" date="2023-10" db="EMBL/GenBank/DDBJ databases">
        <title>Development of a sustainable strategy for remediation of hydrocarbon-contaminated territories based on the waste exchange concept.</title>
        <authorList>
            <person name="Krivoruchko A."/>
        </authorList>
    </citation>
    <scope>NUCLEOTIDE SEQUENCE [LARGE SCALE GENOMIC DNA]</scope>
    <source>
        <strain evidence="5 6">IEGM 1327</strain>
    </source>
</reference>
<keyword evidence="2" id="KW-0238">DNA-binding</keyword>
<dbReference type="EMBL" id="JAWLKF010000022">
    <property type="protein sequence ID" value="MDV6305563.1"/>
    <property type="molecule type" value="Genomic_DNA"/>
</dbReference>
<evidence type="ECO:0000313" key="6">
    <source>
        <dbReference type="Proteomes" id="UP001186104"/>
    </source>
</evidence>
<organism evidence="5 6">
    <name type="scientific">Rhodococcus cerastii</name>
    <dbReference type="NCBI Taxonomy" id="908616"/>
    <lineage>
        <taxon>Bacteria</taxon>
        <taxon>Bacillati</taxon>
        <taxon>Actinomycetota</taxon>
        <taxon>Actinomycetes</taxon>
        <taxon>Mycobacteriales</taxon>
        <taxon>Nocardiaceae</taxon>
        <taxon>Rhodococcus</taxon>
    </lineage>
</organism>
<comment type="caution">
    <text evidence="5">The sequence shown here is derived from an EMBL/GenBank/DDBJ whole genome shotgun (WGS) entry which is preliminary data.</text>
</comment>
<dbReference type="Gene3D" id="1.10.10.60">
    <property type="entry name" value="Homeodomain-like"/>
    <property type="match status" value="1"/>
</dbReference>
<keyword evidence="3" id="KW-0804">Transcription</keyword>
<evidence type="ECO:0000256" key="3">
    <source>
        <dbReference type="ARBA" id="ARBA00023163"/>
    </source>
</evidence>
<protein>
    <submittedName>
        <fullName evidence="5">Helix-turn-helix domain-containing protein</fullName>
    </submittedName>
</protein>
<name>A0ABU4D753_9NOCA</name>
<sequence length="260" mass="27946">MGPTEENVFMLSQERTYTEFPSPVEGIRCSWQRRSHAGDRPLIVPDGCVDLIWFSDGRLEVAGPDTAARRAVTIAPVEMVGVRLAPAVARRVSAIPIGELCDQQPHVAELGASLMEVAHALTGHDANGAMPARRKLLADLTVRAMKPAGDGLVLAAVRVLEARPGMKVVDLADGLGVGVRQLHRKFVDEVGYGPKILARVMRVGRLVDVAATVPDLASLSYVAGFASQAHMSDEVRALTTLTPVRFLEERRGPSYVGSLL</sequence>
<dbReference type="RefSeq" id="WP_317534282.1">
    <property type="nucleotide sequence ID" value="NZ_JAWLKF010000022.1"/>
</dbReference>
<gene>
    <name evidence="5" type="ORF">R3P93_23600</name>
</gene>